<evidence type="ECO:0000256" key="3">
    <source>
        <dbReference type="ARBA" id="ARBA00023004"/>
    </source>
</evidence>
<dbReference type="InterPro" id="IPR050884">
    <property type="entry name" value="CNP_phosphodiesterase-III"/>
</dbReference>
<evidence type="ECO:0000313" key="6">
    <source>
        <dbReference type="EMBL" id="QQA01540.1"/>
    </source>
</evidence>
<dbReference type="GO" id="GO:0016787">
    <property type="term" value="F:hydrolase activity"/>
    <property type="evidence" value="ECO:0007669"/>
    <property type="project" value="UniProtKB-KW"/>
</dbReference>
<dbReference type="KEGG" id="tper:IWA51_02685"/>
<feature type="domain" description="Calcineurin-like phosphoesterase" evidence="5">
    <location>
        <begin position="60"/>
        <end position="244"/>
    </location>
</feature>
<keyword evidence="7" id="KW-1185">Reference proteome</keyword>
<evidence type="ECO:0000256" key="2">
    <source>
        <dbReference type="ARBA" id="ARBA00022801"/>
    </source>
</evidence>
<dbReference type="Gene3D" id="3.60.21.10">
    <property type="match status" value="1"/>
</dbReference>
<dbReference type="Proteomes" id="UP000595224">
    <property type="component" value="Chromosome"/>
</dbReference>
<evidence type="ECO:0000259" key="5">
    <source>
        <dbReference type="Pfam" id="PF00149"/>
    </source>
</evidence>
<protein>
    <submittedName>
        <fullName evidence="6">Metallophosphoesterase</fullName>
    </submittedName>
</protein>
<evidence type="ECO:0000256" key="1">
    <source>
        <dbReference type="ARBA" id="ARBA00022723"/>
    </source>
</evidence>
<evidence type="ECO:0000313" key="7">
    <source>
        <dbReference type="Proteomes" id="UP000595224"/>
    </source>
</evidence>
<dbReference type="RefSeq" id="WP_177528324.1">
    <property type="nucleotide sequence ID" value="NZ_CBCSHE010000010.1"/>
</dbReference>
<evidence type="ECO:0000256" key="4">
    <source>
        <dbReference type="ARBA" id="ARBA00025742"/>
    </source>
</evidence>
<organism evidence="6 7">
    <name type="scientific">Treponema peruense</name>
    <dbReference type="NCBI Taxonomy" id="2787628"/>
    <lineage>
        <taxon>Bacteria</taxon>
        <taxon>Pseudomonadati</taxon>
        <taxon>Spirochaetota</taxon>
        <taxon>Spirochaetia</taxon>
        <taxon>Spirochaetales</taxon>
        <taxon>Treponemataceae</taxon>
        <taxon>Treponema</taxon>
    </lineage>
</organism>
<dbReference type="EMBL" id="CP064936">
    <property type="protein sequence ID" value="QQA01540.1"/>
    <property type="molecule type" value="Genomic_DNA"/>
</dbReference>
<keyword evidence="1" id="KW-0479">Metal-binding</keyword>
<dbReference type="AlphaFoldDB" id="A0A7T3V616"/>
<reference evidence="6 7" key="1">
    <citation type="submission" date="2020-11" db="EMBL/GenBank/DDBJ databases">
        <title>Treponema Peruensis nv. sp., first commensal Treponema isolated from human feces.</title>
        <authorList>
            <person name="Belkhou C."/>
            <person name="Raes J."/>
        </authorList>
    </citation>
    <scope>NUCLEOTIDE SEQUENCE [LARGE SCALE GENOMIC DNA]</scope>
    <source>
        <strain evidence="6 7">RCC2812</strain>
    </source>
</reference>
<dbReference type="InterPro" id="IPR029052">
    <property type="entry name" value="Metallo-depent_PP-like"/>
</dbReference>
<dbReference type="SUPFAM" id="SSF56300">
    <property type="entry name" value="Metallo-dependent phosphatases"/>
    <property type="match status" value="1"/>
</dbReference>
<keyword evidence="2" id="KW-0378">Hydrolase</keyword>
<sequence length="286" mass="32357">MKKTHICIAAAAILSFANISCRYGLEEAFYRQSRADERAASIKEVTLPSDLFQSLGDEYTVLVITDVHFGANSGIKGNNRRDEDFLSSVKNLSQRPKFCICLGDIAEHGYESEFRDYKEKIQDKLDKLGIPTFNVVGNHDLFNTGWKYYKEVLGETTSFYRFSTKNISWYFLDSAGGSLGTTQMQSLYEAVSGDTKPKFFFTHVPLYANGHFYFSMQNTDERNKLIVLLNRNKAKTFVAGHIHTQKSSDLGSFTEYTVNAFLADKKYGLLTVNETEGTAVPQFISY</sequence>
<dbReference type="InterPro" id="IPR004843">
    <property type="entry name" value="Calcineurin-like_PHP"/>
</dbReference>
<dbReference type="GO" id="GO:0046872">
    <property type="term" value="F:metal ion binding"/>
    <property type="evidence" value="ECO:0007669"/>
    <property type="project" value="UniProtKB-KW"/>
</dbReference>
<keyword evidence="3" id="KW-0408">Iron</keyword>
<dbReference type="PANTHER" id="PTHR42988:SF2">
    <property type="entry name" value="CYCLIC NUCLEOTIDE PHOSPHODIESTERASE CBUA0032-RELATED"/>
    <property type="match status" value="1"/>
</dbReference>
<gene>
    <name evidence="6" type="ORF">IWA51_02685</name>
</gene>
<accession>A0A7T3V616</accession>
<proteinExistence type="inferred from homology"/>
<dbReference type="PANTHER" id="PTHR42988">
    <property type="entry name" value="PHOSPHOHYDROLASE"/>
    <property type="match status" value="1"/>
</dbReference>
<comment type="similarity">
    <text evidence="4">Belongs to the cyclic nucleotide phosphodiesterase class-III family.</text>
</comment>
<name>A0A7T3V616_9SPIR</name>
<dbReference type="Pfam" id="PF00149">
    <property type="entry name" value="Metallophos"/>
    <property type="match status" value="1"/>
</dbReference>